<dbReference type="EMBL" id="JAXCEH010000004">
    <property type="protein sequence ID" value="MFA1553936.1"/>
    <property type="molecule type" value="Genomic_DNA"/>
</dbReference>
<dbReference type="Gene3D" id="3.40.50.10010">
    <property type="entry name" value="Type-2 restriction enzyme NgoMIV"/>
    <property type="match status" value="2"/>
</dbReference>
<evidence type="ECO:0000313" key="2">
    <source>
        <dbReference type="Proteomes" id="UP001569904"/>
    </source>
</evidence>
<dbReference type="InterPro" id="IPR015105">
    <property type="entry name" value="NgoMIV"/>
</dbReference>
<keyword evidence="1" id="KW-0378">Hydrolase</keyword>
<keyword evidence="2" id="KW-1185">Reference proteome</keyword>
<sequence length="252" mass="28237">MTAPFAHELLGWRKPRQADGRFVPNCADSDSVQSIALAGGMLAALGIQADAGQKVPTDPGPRLEELVRSDLADVLGSGDRNRTWDIARGRVIADFSQYEHLKRVDKMVQDHAELRVTLGQDYLIKPDVTVGVVDTDNLLESTPFLHAAVSCKWTIRSDRVQNIRHEFNQMIRHRRGRQPHLVTVTAEPLPSRIASITRGTGEIDAVYHIAFDALDQSVRDNGNPAQKAAWNECVQQRRLLSYRTLSETLLRW</sequence>
<dbReference type="InterPro" id="IPR037083">
    <property type="entry name" value="NgoMIV_sf"/>
</dbReference>
<dbReference type="CDD" id="cd22340">
    <property type="entry name" value="NgoMIV-like"/>
    <property type="match status" value="1"/>
</dbReference>
<keyword evidence="1" id="KW-0540">Nuclease</keyword>
<dbReference type="RefSeq" id="WP_371940324.1">
    <property type="nucleotide sequence ID" value="NZ_JAXCEH010000004.1"/>
</dbReference>
<organism evidence="1 2">
    <name type="scientific">Actinomadura chokoriensis</name>
    <dbReference type="NCBI Taxonomy" id="454156"/>
    <lineage>
        <taxon>Bacteria</taxon>
        <taxon>Bacillati</taxon>
        <taxon>Actinomycetota</taxon>
        <taxon>Actinomycetes</taxon>
        <taxon>Streptosporangiales</taxon>
        <taxon>Thermomonosporaceae</taxon>
        <taxon>Actinomadura</taxon>
    </lineage>
</organism>
<name>A0ABV4QU16_9ACTN</name>
<accession>A0ABV4QU16</accession>
<comment type="caution">
    <text evidence="1">The sequence shown here is derived from an EMBL/GenBank/DDBJ whole genome shotgun (WGS) entry which is preliminary data.</text>
</comment>
<evidence type="ECO:0000313" key="1">
    <source>
        <dbReference type="EMBL" id="MFA1553936.1"/>
    </source>
</evidence>
<proteinExistence type="predicted"/>
<dbReference type="Proteomes" id="UP001569904">
    <property type="component" value="Unassembled WGS sequence"/>
</dbReference>
<dbReference type="InterPro" id="IPR011335">
    <property type="entry name" value="Restrct_endonuc-II-like"/>
</dbReference>
<dbReference type="Pfam" id="PF09015">
    <property type="entry name" value="NgoMIV_restric"/>
    <property type="match status" value="2"/>
</dbReference>
<dbReference type="GO" id="GO:0004519">
    <property type="term" value="F:endonuclease activity"/>
    <property type="evidence" value="ECO:0007669"/>
    <property type="project" value="UniProtKB-KW"/>
</dbReference>
<gene>
    <name evidence="1" type="ORF">SM436_09560</name>
</gene>
<protein>
    <submittedName>
        <fullName evidence="1">NgoMIV family type II restriction endonuclease</fullName>
    </submittedName>
</protein>
<reference evidence="1 2" key="1">
    <citation type="submission" date="2023-11" db="EMBL/GenBank/DDBJ databases">
        <title>Actinomadura monticuli sp. nov., isolated from volcanic ash.</title>
        <authorList>
            <person name="Lee S.D."/>
            <person name="Yang H."/>
            <person name="Kim I.S."/>
        </authorList>
    </citation>
    <scope>NUCLEOTIDE SEQUENCE [LARGE SCALE GENOMIC DNA]</scope>
    <source>
        <strain evidence="1 2">DSM 45346</strain>
    </source>
</reference>
<dbReference type="SUPFAM" id="SSF52980">
    <property type="entry name" value="Restriction endonuclease-like"/>
    <property type="match status" value="1"/>
</dbReference>
<keyword evidence="1" id="KW-0255">Endonuclease</keyword>